<dbReference type="GO" id="GO:0040008">
    <property type="term" value="P:regulation of growth"/>
    <property type="evidence" value="ECO:0007669"/>
    <property type="project" value="UniProtKB-ARBA"/>
</dbReference>
<gene>
    <name evidence="8" type="ORF">HS088_TW17G00707</name>
</gene>
<keyword evidence="4" id="KW-0372">Hormone</keyword>
<accession>A0A7J7CGJ8</accession>
<evidence type="ECO:0000256" key="5">
    <source>
        <dbReference type="ARBA" id="ARBA00022729"/>
    </source>
</evidence>
<dbReference type="GO" id="GO:0019722">
    <property type="term" value="P:calcium-mediated signaling"/>
    <property type="evidence" value="ECO:0007669"/>
    <property type="project" value="TreeGrafter"/>
</dbReference>
<comment type="caution">
    <text evidence="8">The sequence shown here is derived from an EMBL/GenBank/DDBJ whole genome shotgun (WGS) entry which is preliminary data.</text>
</comment>
<proteinExistence type="inferred from homology"/>
<name>A0A7J7CGJ8_TRIWF</name>
<sequence length="118" mass="13551">MPRPRNIHPIFKLYLVLILVLTHFSFGTWASVFEYSEIDALVKRGCTQKIGEYHEEAEMESEISRRVLVIQKKYISYETLKRDMVPCAKPGASYYACHAGEANSYGRGCEIITRCARV</sequence>
<evidence type="ECO:0000256" key="7">
    <source>
        <dbReference type="SAM" id="SignalP"/>
    </source>
</evidence>
<feature type="chain" id="PRO_5029751191" description="Protein RALF-like 24" evidence="7">
    <location>
        <begin position="31"/>
        <end position="118"/>
    </location>
</feature>
<keyword evidence="9" id="KW-1185">Reference proteome</keyword>
<dbReference type="Proteomes" id="UP000593562">
    <property type="component" value="Unassembled WGS sequence"/>
</dbReference>
<evidence type="ECO:0000313" key="9">
    <source>
        <dbReference type="Proteomes" id="UP000593562"/>
    </source>
</evidence>
<dbReference type="FunCoup" id="A0A7J7CGJ8">
    <property type="interactions" value="41"/>
</dbReference>
<dbReference type="InParanoid" id="A0A7J7CGJ8"/>
<evidence type="ECO:0000313" key="8">
    <source>
        <dbReference type="EMBL" id="KAF5733168.1"/>
    </source>
</evidence>
<reference evidence="8 9" key="1">
    <citation type="journal article" date="2020" name="Nat. Commun.">
        <title>Genome of Tripterygium wilfordii and identification of cytochrome P450 involved in triptolide biosynthesis.</title>
        <authorList>
            <person name="Tu L."/>
            <person name="Su P."/>
            <person name="Zhang Z."/>
            <person name="Gao L."/>
            <person name="Wang J."/>
            <person name="Hu T."/>
            <person name="Zhou J."/>
            <person name="Zhang Y."/>
            <person name="Zhao Y."/>
            <person name="Liu Y."/>
            <person name="Song Y."/>
            <person name="Tong Y."/>
            <person name="Lu Y."/>
            <person name="Yang J."/>
            <person name="Xu C."/>
            <person name="Jia M."/>
            <person name="Peters R.J."/>
            <person name="Huang L."/>
            <person name="Gao W."/>
        </authorList>
    </citation>
    <scope>NUCLEOTIDE SEQUENCE [LARGE SCALE GENOMIC DNA]</scope>
    <source>
        <strain evidence="9">cv. XIE 37</strain>
        <tissue evidence="8">Leaf</tissue>
    </source>
</reference>
<dbReference type="PANTHER" id="PTHR33136:SF36">
    <property type="entry name" value="PROTEIN RALF-LIKE 31"/>
    <property type="match status" value="1"/>
</dbReference>
<evidence type="ECO:0000256" key="6">
    <source>
        <dbReference type="ARBA" id="ARBA00023157"/>
    </source>
</evidence>
<dbReference type="GO" id="GO:0009506">
    <property type="term" value="C:plasmodesma"/>
    <property type="evidence" value="ECO:0007669"/>
    <property type="project" value="TreeGrafter"/>
</dbReference>
<dbReference type="GO" id="GO:0005179">
    <property type="term" value="F:hormone activity"/>
    <property type="evidence" value="ECO:0007669"/>
    <property type="project" value="UniProtKB-KW"/>
</dbReference>
<evidence type="ECO:0000256" key="2">
    <source>
        <dbReference type="ARBA" id="ARBA00009178"/>
    </source>
</evidence>
<keyword evidence="6" id="KW-1015">Disulfide bond</keyword>
<dbReference type="Pfam" id="PF05498">
    <property type="entry name" value="RALF"/>
    <property type="match status" value="1"/>
</dbReference>
<keyword evidence="5 7" id="KW-0732">Signal</keyword>
<dbReference type="AlphaFoldDB" id="A0A7J7CGJ8"/>
<dbReference type="InterPro" id="IPR008801">
    <property type="entry name" value="RALF"/>
</dbReference>
<keyword evidence="3" id="KW-0964">Secreted</keyword>
<evidence type="ECO:0008006" key="10">
    <source>
        <dbReference type="Google" id="ProtNLM"/>
    </source>
</evidence>
<comment type="subcellular location">
    <subcellularLocation>
        <location evidence="1">Secreted</location>
    </subcellularLocation>
</comment>
<comment type="similarity">
    <text evidence="2">Belongs to the plant rapid alkalinization factor (RALF) family.</text>
</comment>
<evidence type="ECO:0000256" key="1">
    <source>
        <dbReference type="ARBA" id="ARBA00004613"/>
    </source>
</evidence>
<evidence type="ECO:0000256" key="3">
    <source>
        <dbReference type="ARBA" id="ARBA00022525"/>
    </source>
</evidence>
<feature type="signal peptide" evidence="7">
    <location>
        <begin position="1"/>
        <end position="30"/>
    </location>
</feature>
<evidence type="ECO:0000256" key="4">
    <source>
        <dbReference type="ARBA" id="ARBA00022702"/>
    </source>
</evidence>
<dbReference type="PANTHER" id="PTHR33136">
    <property type="entry name" value="RAPID ALKALINIZATION FACTOR-LIKE"/>
    <property type="match status" value="1"/>
</dbReference>
<protein>
    <recommendedName>
        <fullName evidence="10">Protein RALF-like 24</fullName>
    </recommendedName>
</protein>
<organism evidence="8 9">
    <name type="scientific">Tripterygium wilfordii</name>
    <name type="common">Thunder God vine</name>
    <dbReference type="NCBI Taxonomy" id="458696"/>
    <lineage>
        <taxon>Eukaryota</taxon>
        <taxon>Viridiplantae</taxon>
        <taxon>Streptophyta</taxon>
        <taxon>Embryophyta</taxon>
        <taxon>Tracheophyta</taxon>
        <taxon>Spermatophyta</taxon>
        <taxon>Magnoliopsida</taxon>
        <taxon>eudicotyledons</taxon>
        <taxon>Gunneridae</taxon>
        <taxon>Pentapetalae</taxon>
        <taxon>rosids</taxon>
        <taxon>fabids</taxon>
        <taxon>Celastrales</taxon>
        <taxon>Celastraceae</taxon>
        <taxon>Tripterygium</taxon>
    </lineage>
</organism>
<dbReference type="EMBL" id="JAAARO010000017">
    <property type="protein sequence ID" value="KAF5733168.1"/>
    <property type="molecule type" value="Genomic_DNA"/>
</dbReference>
<dbReference type="GO" id="GO:0005576">
    <property type="term" value="C:extracellular region"/>
    <property type="evidence" value="ECO:0007669"/>
    <property type="project" value="UniProtKB-SubCell"/>
</dbReference>